<feature type="region of interest" description="Disordered" evidence="8">
    <location>
        <begin position="199"/>
        <end position="268"/>
    </location>
</feature>
<dbReference type="AlphaFoldDB" id="U3P831"/>
<dbReference type="PANTHER" id="PTHR39560">
    <property type="entry name" value="PROTEIN ADENYLYLTRANSFERASE FIC-RELATED"/>
    <property type="match status" value="1"/>
</dbReference>
<keyword evidence="4" id="KW-0067">ATP-binding</keyword>
<accession>U3P831</accession>
<feature type="domain" description="Fido" evidence="9">
    <location>
        <begin position="52"/>
        <end position="191"/>
    </location>
</feature>
<keyword evidence="2" id="KW-0548">Nucleotidyltransferase</keyword>
<proteinExistence type="predicted"/>
<comment type="catalytic activity">
    <reaction evidence="6">
        <text>L-threonyl-[protein] + ATP = 3-O-(5'-adenylyl)-L-threonyl-[protein] + diphosphate</text>
        <dbReference type="Rhea" id="RHEA:54292"/>
        <dbReference type="Rhea" id="RHEA-COMP:11060"/>
        <dbReference type="Rhea" id="RHEA-COMP:13847"/>
        <dbReference type="ChEBI" id="CHEBI:30013"/>
        <dbReference type="ChEBI" id="CHEBI:30616"/>
        <dbReference type="ChEBI" id="CHEBI:33019"/>
        <dbReference type="ChEBI" id="CHEBI:138113"/>
        <dbReference type="EC" id="2.7.7.108"/>
    </reaction>
</comment>
<dbReference type="GO" id="GO:0051302">
    <property type="term" value="P:regulation of cell division"/>
    <property type="evidence" value="ECO:0007669"/>
    <property type="project" value="TreeGrafter"/>
</dbReference>
<keyword evidence="1" id="KW-0808">Transferase</keyword>
<gene>
    <name evidence="10" type="ORF">O159_09760</name>
</gene>
<dbReference type="SUPFAM" id="SSF140931">
    <property type="entry name" value="Fic-like"/>
    <property type="match status" value="1"/>
</dbReference>
<dbReference type="KEGG" id="lxy:O159_09760"/>
<organism evidence="10 11">
    <name type="scientific">Leifsonia xyli subsp. cynodontis DSM 46306</name>
    <dbReference type="NCBI Taxonomy" id="1389489"/>
    <lineage>
        <taxon>Bacteria</taxon>
        <taxon>Bacillati</taxon>
        <taxon>Actinomycetota</taxon>
        <taxon>Actinomycetes</taxon>
        <taxon>Micrococcales</taxon>
        <taxon>Microbacteriaceae</taxon>
        <taxon>Leifsonia</taxon>
    </lineage>
</organism>
<feature type="compositionally biased region" description="Basic and acidic residues" evidence="8">
    <location>
        <begin position="254"/>
        <end position="268"/>
    </location>
</feature>
<reference evidence="10 11" key="1">
    <citation type="journal article" date="2013" name="Genome Announc.">
        <title>Complete Genome Sequence of Leifsonia xyli subsp. cynodontis Strain DSM46306, a Gram-Positive Bacterial Pathogen of Grasses.</title>
        <authorList>
            <person name="Monteiro-Vitorello C.B."/>
            <person name="Zerillo M.M."/>
            <person name="Van Sluys M.A."/>
            <person name="Camargo L.E."/>
            <person name="Kitajima J.P."/>
        </authorList>
    </citation>
    <scope>NUCLEOTIDE SEQUENCE [LARGE SCALE GENOMIC DNA]</scope>
    <source>
        <strain evidence="10 11">DSM 46306</strain>
    </source>
</reference>
<dbReference type="OrthoDB" id="9813719at2"/>
<evidence type="ECO:0000256" key="7">
    <source>
        <dbReference type="ARBA" id="ARBA00048696"/>
    </source>
</evidence>
<dbReference type="Pfam" id="PF02661">
    <property type="entry name" value="Fic"/>
    <property type="match status" value="1"/>
</dbReference>
<dbReference type="GO" id="GO:0070733">
    <property type="term" value="F:AMPylase activity"/>
    <property type="evidence" value="ECO:0007669"/>
    <property type="project" value="UniProtKB-EC"/>
</dbReference>
<sequence>MSVDDKYTYPGSGGVLVNHYNIRDAAKLDQALNAVASVRWAAMSREPLPTRFDVAQLQAIHRRLFDEIYPFAGQLRDVDAQAMGTGIPYSRPEFIPAQARAIDDALRRDNYLRGMPHDQFVDRLAYHWGELTALHPMRDGNTRSQSAFITQLAAAAGYRIDWERVDVDELRTVRLQAVASSERPLVDYLRDRVQSYAAQDRSEHRETMTGLTFEQSPRGQQMRSFIEMQRRAFGQDPEGIMRPPTGDAAASRPRPPEGRSTEQRRGLS</sequence>
<evidence type="ECO:0000259" key="9">
    <source>
        <dbReference type="PROSITE" id="PS51459"/>
    </source>
</evidence>
<comment type="catalytic activity">
    <reaction evidence="7">
        <text>L-tyrosyl-[protein] + ATP = O-(5'-adenylyl)-L-tyrosyl-[protein] + diphosphate</text>
        <dbReference type="Rhea" id="RHEA:54288"/>
        <dbReference type="Rhea" id="RHEA-COMP:10136"/>
        <dbReference type="Rhea" id="RHEA-COMP:13846"/>
        <dbReference type="ChEBI" id="CHEBI:30616"/>
        <dbReference type="ChEBI" id="CHEBI:33019"/>
        <dbReference type="ChEBI" id="CHEBI:46858"/>
        <dbReference type="ChEBI" id="CHEBI:83624"/>
        <dbReference type="EC" id="2.7.7.108"/>
    </reaction>
</comment>
<evidence type="ECO:0000256" key="4">
    <source>
        <dbReference type="ARBA" id="ARBA00022840"/>
    </source>
</evidence>
<dbReference type="EC" id="2.7.7.108" evidence="5"/>
<evidence type="ECO:0000256" key="1">
    <source>
        <dbReference type="ARBA" id="ARBA00022679"/>
    </source>
</evidence>
<dbReference type="InterPro" id="IPR003812">
    <property type="entry name" value="Fido"/>
</dbReference>
<keyword evidence="3" id="KW-0547">Nucleotide-binding</keyword>
<dbReference type="STRING" id="1389489.O159_09760"/>
<dbReference type="eggNOG" id="COG2184">
    <property type="taxonomic scope" value="Bacteria"/>
</dbReference>
<dbReference type="EMBL" id="CP006734">
    <property type="protein sequence ID" value="AGW41097.1"/>
    <property type="molecule type" value="Genomic_DNA"/>
</dbReference>
<evidence type="ECO:0000256" key="3">
    <source>
        <dbReference type="ARBA" id="ARBA00022741"/>
    </source>
</evidence>
<protein>
    <recommendedName>
        <fullName evidence="5">protein adenylyltransferase</fullName>
        <ecNumber evidence="5">2.7.7.108</ecNumber>
    </recommendedName>
</protein>
<feature type="compositionally biased region" description="Polar residues" evidence="8">
    <location>
        <begin position="209"/>
        <end position="223"/>
    </location>
</feature>
<dbReference type="PROSITE" id="PS51459">
    <property type="entry name" value="FIDO"/>
    <property type="match status" value="1"/>
</dbReference>
<evidence type="ECO:0000256" key="8">
    <source>
        <dbReference type="SAM" id="MobiDB-lite"/>
    </source>
</evidence>
<evidence type="ECO:0000313" key="10">
    <source>
        <dbReference type="EMBL" id="AGW41097.1"/>
    </source>
</evidence>
<dbReference type="RefSeq" id="WP_021754541.1">
    <property type="nucleotide sequence ID" value="NC_022438.1"/>
</dbReference>
<name>U3P831_LEIXC</name>
<evidence type="ECO:0000256" key="5">
    <source>
        <dbReference type="ARBA" id="ARBA00034531"/>
    </source>
</evidence>
<dbReference type="GO" id="GO:0005524">
    <property type="term" value="F:ATP binding"/>
    <property type="evidence" value="ECO:0007669"/>
    <property type="project" value="UniProtKB-KW"/>
</dbReference>
<keyword evidence="11" id="KW-1185">Reference proteome</keyword>
<dbReference type="InterPro" id="IPR036597">
    <property type="entry name" value="Fido-like_dom_sf"/>
</dbReference>
<dbReference type="Proteomes" id="UP000016743">
    <property type="component" value="Chromosome"/>
</dbReference>
<dbReference type="PANTHER" id="PTHR39560:SF1">
    <property type="entry name" value="PROTEIN ADENYLYLTRANSFERASE FIC-RELATED"/>
    <property type="match status" value="1"/>
</dbReference>
<dbReference type="Gene3D" id="1.10.3290.10">
    <property type="entry name" value="Fido-like domain"/>
    <property type="match status" value="1"/>
</dbReference>
<evidence type="ECO:0000256" key="2">
    <source>
        <dbReference type="ARBA" id="ARBA00022695"/>
    </source>
</evidence>
<evidence type="ECO:0000313" key="11">
    <source>
        <dbReference type="Proteomes" id="UP000016743"/>
    </source>
</evidence>
<dbReference type="HOGENOM" id="CLU_080158_0_1_11"/>
<evidence type="ECO:0000256" key="6">
    <source>
        <dbReference type="ARBA" id="ARBA00047939"/>
    </source>
</evidence>
<dbReference type="PATRIC" id="fig|1389489.3.peg.940"/>